<name>A0A6G1JP97_9PLEO</name>
<accession>A0A6G1JP97</accession>
<evidence type="ECO:0000313" key="3">
    <source>
        <dbReference type="Proteomes" id="UP000799428"/>
    </source>
</evidence>
<protein>
    <submittedName>
        <fullName evidence="2">Uncharacterized protein</fullName>
    </submittedName>
</protein>
<keyword evidence="3" id="KW-1185">Reference proteome</keyword>
<evidence type="ECO:0000313" key="2">
    <source>
        <dbReference type="EMBL" id="KAF2702454.1"/>
    </source>
</evidence>
<gene>
    <name evidence="2" type="ORF">K504DRAFT_267544</name>
</gene>
<feature type="region of interest" description="Disordered" evidence="1">
    <location>
        <begin position="125"/>
        <end position="184"/>
    </location>
</feature>
<reference evidence="2" key="1">
    <citation type="journal article" date="2020" name="Stud. Mycol.">
        <title>101 Dothideomycetes genomes: a test case for predicting lifestyles and emergence of pathogens.</title>
        <authorList>
            <person name="Haridas S."/>
            <person name="Albert R."/>
            <person name="Binder M."/>
            <person name="Bloem J."/>
            <person name="Labutti K."/>
            <person name="Salamov A."/>
            <person name="Andreopoulos B."/>
            <person name="Baker S."/>
            <person name="Barry K."/>
            <person name="Bills G."/>
            <person name="Bluhm B."/>
            <person name="Cannon C."/>
            <person name="Castanera R."/>
            <person name="Culley D."/>
            <person name="Daum C."/>
            <person name="Ezra D."/>
            <person name="Gonzalez J."/>
            <person name="Henrissat B."/>
            <person name="Kuo A."/>
            <person name="Liang C."/>
            <person name="Lipzen A."/>
            <person name="Lutzoni F."/>
            <person name="Magnuson J."/>
            <person name="Mondo S."/>
            <person name="Nolan M."/>
            <person name="Ohm R."/>
            <person name="Pangilinan J."/>
            <person name="Park H.-J."/>
            <person name="Ramirez L."/>
            <person name="Alfaro M."/>
            <person name="Sun H."/>
            <person name="Tritt A."/>
            <person name="Yoshinaga Y."/>
            <person name="Zwiers L.-H."/>
            <person name="Turgeon B."/>
            <person name="Goodwin S."/>
            <person name="Spatafora J."/>
            <person name="Crous P."/>
            <person name="Grigoriev I."/>
        </authorList>
    </citation>
    <scope>NUCLEOTIDE SEQUENCE</scope>
    <source>
        <strain evidence="2">CBS 279.74</strain>
    </source>
</reference>
<proteinExistence type="predicted"/>
<organism evidence="2 3">
    <name type="scientific">Pleomassaria siparia CBS 279.74</name>
    <dbReference type="NCBI Taxonomy" id="1314801"/>
    <lineage>
        <taxon>Eukaryota</taxon>
        <taxon>Fungi</taxon>
        <taxon>Dikarya</taxon>
        <taxon>Ascomycota</taxon>
        <taxon>Pezizomycotina</taxon>
        <taxon>Dothideomycetes</taxon>
        <taxon>Pleosporomycetidae</taxon>
        <taxon>Pleosporales</taxon>
        <taxon>Pleomassariaceae</taxon>
        <taxon>Pleomassaria</taxon>
    </lineage>
</organism>
<evidence type="ECO:0000256" key="1">
    <source>
        <dbReference type="SAM" id="MobiDB-lite"/>
    </source>
</evidence>
<dbReference type="AlphaFoldDB" id="A0A6G1JP97"/>
<dbReference type="Proteomes" id="UP000799428">
    <property type="component" value="Unassembled WGS sequence"/>
</dbReference>
<dbReference type="EMBL" id="MU005829">
    <property type="protein sequence ID" value="KAF2702454.1"/>
    <property type="molecule type" value="Genomic_DNA"/>
</dbReference>
<sequence length="184" mass="19923">MALGARASNKDPAPPIRTPQKRWRAAFSSLLQGSWCILETSRTTSSAAPLPAPPLLVYCFLARTRLLWLSPLWTIASAVVELDRSCSTISCGPPSPTLGNTGCLYLRPLTCQRPSPPTPRYTTLAMTNTPAPRRAPAEQDTPVPCEDKASVTPSKRPASSFGKERTHSPHKKAATAAPDKKEYN</sequence>